<dbReference type="OrthoDB" id="2356263at2"/>
<evidence type="ECO:0000256" key="3">
    <source>
        <dbReference type="ARBA" id="ARBA00023163"/>
    </source>
</evidence>
<dbReference type="Proteomes" id="UP000247980">
    <property type="component" value="Unassembled WGS sequence"/>
</dbReference>
<dbReference type="GO" id="GO:0003700">
    <property type="term" value="F:DNA-binding transcription factor activity"/>
    <property type="evidence" value="ECO:0007669"/>
    <property type="project" value="TreeGrafter"/>
</dbReference>
<dbReference type="PANTHER" id="PTHR30055">
    <property type="entry name" value="HTH-TYPE TRANSCRIPTIONAL REGULATOR RUTR"/>
    <property type="match status" value="1"/>
</dbReference>
<dbReference type="GO" id="GO:0000976">
    <property type="term" value="F:transcription cis-regulatory region binding"/>
    <property type="evidence" value="ECO:0007669"/>
    <property type="project" value="TreeGrafter"/>
</dbReference>
<dbReference type="PROSITE" id="PS50977">
    <property type="entry name" value="HTH_TETR_2"/>
    <property type="match status" value="1"/>
</dbReference>
<evidence type="ECO:0000256" key="4">
    <source>
        <dbReference type="PROSITE-ProRule" id="PRU00335"/>
    </source>
</evidence>
<dbReference type="InterPro" id="IPR050109">
    <property type="entry name" value="HTH-type_TetR-like_transc_reg"/>
</dbReference>
<evidence type="ECO:0000256" key="1">
    <source>
        <dbReference type="ARBA" id="ARBA00023015"/>
    </source>
</evidence>
<feature type="domain" description="HTH tetR-type" evidence="5">
    <location>
        <begin position="22"/>
        <end position="83"/>
    </location>
</feature>
<dbReference type="Pfam" id="PF00440">
    <property type="entry name" value="TetR_N"/>
    <property type="match status" value="1"/>
</dbReference>
<keyword evidence="1" id="KW-0805">Transcription regulation</keyword>
<accession>A0A2V5JGE2</accession>
<keyword evidence="3" id="KW-0804">Transcription</keyword>
<name>A0A2V5JGE2_9MICC</name>
<dbReference type="EMBL" id="QJVC01000005">
    <property type="protein sequence ID" value="PYI38837.1"/>
    <property type="molecule type" value="Genomic_DNA"/>
</dbReference>
<sequence length="236" mass="26271">MSAEIPAWDATKGCTAVGKHSDKAREVLLDAAEELFARHGIDAVSNRRIAEHAGTANHSAVAYHFGDRDELLRLLLTRHLPEMNRRRMELAAALPEDAEVRDLLACMVLPWIEYLASRPVPSWHARFLFQVQSIPSMSEILKSATVNNTEIESLIQRLQKALSHLPEQVVKGRSLVLGPMVLGISASYEERIQNGENEPNWAGVGYFFVDSCTGMLTAPVTHPDDFISFPNTPYLI</sequence>
<evidence type="ECO:0000256" key="2">
    <source>
        <dbReference type="ARBA" id="ARBA00023125"/>
    </source>
</evidence>
<feature type="DNA-binding region" description="H-T-H motif" evidence="4">
    <location>
        <begin position="46"/>
        <end position="65"/>
    </location>
</feature>
<dbReference type="AlphaFoldDB" id="A0A2V5JGE2"/>
<dbReference type="PANTHER" id="PTHR30055:SF234">
    <property type="entry name" value="HTH-TYPE TRANSCRIPTIONAL REGULATOR BETI"/>
    <property type="match status" value="1"/>
</dbReference>
<organism evidence="6 7">
    <name type="scientific">Arthrobacter psychrolactophilus</name>
    <dbReference type="NCBI Taxonomy" id="92442"/>
    <lineage>
        <taxon>Bacteria</taxon>
        <taxon>Bacillati</taxon>
        <taxon>Actinomycetota</taxon>
        <taxon>Actinomycetes</taxon>
        <taxon>Micrococcales</taxon>
        <taxon>Micrococcaceae</taxon>
        <taxon>Arthrobacter</taxon>
    </lineage>
</organism>
<gene>
    <name evidence="6" type="ORF">CVS30_08385</name>
</gene>
<comment type="caution">
    <text evidence="6">The sequence shown here is derived from an EMBL/GenBank/DDBJ whole genome shotgun (WGS) entry which is preliminary data.</text>
</comment>
<evidence type="ECO:0000313" key="7">
    <source>
        <dbReference type="Proteomes" id="UP000247980"/>
    </source>
</evidence>
<keyword evidence="2 4" id="KW-0238">DNA-binding</keyword>
<dbReference type="Gene3D" id="1.10.357.10">
    <property type="entry name" value="Tetracycline Repressor, domain 2"/>
    <property type="match status" value="1"/>
</dbReference>
<evidence type="ECO:0000259" key="5">
    <source>
        <dbReference type="PROSITE" id="PS50977"/>
    </source>
</evidence>
<dbReference type="InterPro" id="IPR009057">
    <property type="entry name" value="Homeodomain-like_sf"/>
</dbReference>
<dbReference type="InterPro" id="IPR001647">
    <property type="entry name" value="HTH_TetR"/>
</dbReference>
<proteinExistence type="predicted"/>
<keyword evidence="7" id="KW-1185">Reference proteome</keyword>
<dbReference type="SUPFAM" id="SSF46689">
    <property type="entry name" value="Homeodomain-like"/>
    <property type="match status" value="1"/>
</dbReference>
<protein>
    <submittedName>
        <fullName evidence="6">TetR/AcrR family transcriptional regulator</fullName>
    </submittedName>
</protein>
<reference evidence="6 7" key="1">
    <citation type="submission" date="2018-05" db="EMBL/GenBank/DDBJ databases">
        <title>Genetic diversity of glacier-inhabiting Cryobacterium bacteria in China and description of Cryobacterium mengkeensis sp. nov. and Arthrobacter glacialis sp. nov.</title>
        <authorList>
            <person name="Liu Q."/>
            <person name="Xin Y.-H."/>
        </authorList>
    </citation>
    <scope>NUCLEOTIDE SEQUENCE [LARGE SCALE GENOMIC DNA]</scope>
    <source>
        <strain evidence="6 7">B7</strain>
    </source>
</reference>
<evidence type="ECO:0000313" key="6">
    <source>
        <dbReference type="EMBL" id="PYI38837.1"/>
    </source>
</evidence>